<proteinExistence type="predicted"/>
<evidence type="ECO:0000313" key="10">
    <source>
        <dbReference type="RefSeq" id="XP_042566369.1"/>
    </source>
</evidence>
<keyword evidence="5" id="KW-1015">Disulfide bond</keyword>
<evidence type="ECO:0000256" key="7">
    <source>
        <dbReference type="SAM" id="SignalP"/>
    </source>
</evidence>
<dbReference type="PROSITE" id="PS51828">
    <property type="entry name" value="PTX_2"/>
    <property type="match status" value="1"/>
</dbReference>
<dbReference type="AlphaFoldDB" id="A0A8M1KXQ5"/>
<feature type="signal peptide" evidence="7">
    <location>
        <begin position="1"/>
        <end position="21"/>
    </location>
</feature>
<protein>
    <submittedName>
        <fullName evidence="10">Serum amyloid P-component-like isoform X2</fullName>
    </submittedName>
</protein>
<dbReference type="GO" id="GO:0005576">
    <property type="term" value="C:extracellular region"/>
    <property type="evidence" value="ECO:0007669"/>
    <property type="project" value="UniProtKB-SubCell"/>
</dbReference>
<evidence type="ECO:0000256" key="1">
    <source>
        <dbReference type="ARBA" id="ARBA00001913"/>
    </source>
</evidence>
<keyword evidence="3" id="KW-0964">Secreted</keyword>
<dbReference type="InterPro" id="IPR051005">
    <property type="entry name" value="Pentraxin_domain"/>
</dbReference>
<keyword evidence="9" id="KW-1185">Reference proteome</keyword>
<evidence type="ECO:0000259" key="8">
    <source>
        <dbReference type="PROSITE" id="PS51828"/>
    </source>
</evidence>
<comment type="caution">
    <text evidence="6">Lacks conserved residue(s) required for the propagation of feature annotation.</text>
</comment>
<feature type="domain" description="Pentraxin (PTX)" evidence="8">
    <location>
        <begin position="58"/>
        <end position="248"/>
    </location>
</feature>
<dbReference type="RefSeq" id="XP_042566369.1">
    <property type="nucleotide sequence ID" value="XM_042710435.1"/>
</dbReference>
<evidence type="ECO:0000256" key="4">
    <source>
        <dbReference type="ARBA" id="ARBA00022729"/>
    </source>
</evidence>
<feature type="chain" id="PRO_5035428168" evidence="7">
    <location>
        <begin position="22"/>
        <end position="301"/>
    </location>
</feature>
<gene>
    <name evidence="10" type="primary">LOC105904559</name>
</gene>
<dbReference type="PANTHER" id="PTHR45869">
    <property type="entry name" value="C-REACTIVE PROTEIN-RELATED"/>
    <property type="match status" value="1"/>
</dbReference>
<evidence type="ECO:0000256" key="5">
    <source>
        <dbReference type="ARBA" id="ARBA00023157"/>
    </source>
</evidence>
<dbReference type="PANTHER" id="PTHR45869:SF7">
    <property type="entry name" value="C-REACTIVE PROTEIN"/>
    <property type="match status" value="1"/>
</dbReference>
<keyword evidence="4 7" id="KW-0732">Signal</keyword>
<evidence type="ECO:0000313" key="9">
    <source>
        <dbReference type="Proteomes" id="UP000515152"/>
    </source>
</evidence>
<reference evidence="10" key="1">
    <citation type="submission" date="2025-08" db="UniProtKB">
        <authorList>
            <consortium name="RefSeq"/>
        </authorList>
    </citation>
    <scope>IDENTIFICATION</scope>
</reference>
<accession>A0A8M1KXQ5</accession>
<comment type="subcellular location">
    <subcellularLocation>
        <location evidence="2">Secreted</location>
    </subcellularLocation>
</comment>
<dbReference type="SMART" id="SM00159">
    <property type="entry name" value="PTX"/>
    <property type="match status" value="1"/>
</dbReference>
<dbReference type="Pfam" id="PF00354">
    <property type="entry name" value="Pentaxin"/>
    <property type="match status" value="1"/>
</dbReference>
<dbReference type="InterPro" id="IPR001759">
    <property type="entry name" value="PTX_dom"/>
</dbReference>
<dbReference type="Proteomes" id="UP000515152">
    <property type="component" value="Chromosome 18"/>
</dbReference>
<evidence type="ECO:0000256" key="2">
    <source>
        <dbReference type="ARBA" id="ARBA00004613"/>
    </source>
</evidence>
<evidence type="ECO:0000256" key="3">
    <source>
        <dbReference type="ARBA" id="ARBA00022525"/>
    </source>
</evidence>
<sequence length="301" mass="33206">MMANSLVYGLVLVCMITGTTGSFMVTDNPYEQYTTHRWPDWTTPRGGYWTSSPSPGQDLTGRMFSVMSGSVVTFRGPLRYGNINAFTVCLRIIAEATPGAAIFTLTTSNSATLTLRSMPSGYELTVGQASKNLQPVSAIPSFGKLWPWTSLCVTWDSNTGMTQMWKDGKMSVRKGMWRGQNFYGPATMTLSGFEGQVTDIHMWDKVLPLSGLRSYNQGWGYPFGNMLSWRDMGYTSQGYAILENAFESQGGPAEKDSTGKQQRRHWRRHGELGNVVQGGADSVGGCFGLRKRCGKSQVLLE</sequence>
<evidence type="ECO:0000256" key="6">
    <source>
        <dbReference type="PROSITE-ProRule" id="PRU01172"/>
    </source>
</evidence>
<organism evidence="9 10">
    <name type="scientific">Clupea harengus</name>
    <name type="common">Atlantic herring</name>
    <dbReference type="NCBI Taxonomy" id="7950"/>
    <lineage>
        <taxon>Eukaryota</taxon>
        <taxon>Metazoa</taxon>
        <taxon>Chordata</taxon>
        <taxon>Craniata</taxon>
        <taxon>Vertebrata</taxon>
        <taxon>Euteleostomi</taxon>
        <taxon>Actinopterygii</taxon>
        <taxon>Neopterygii</taxon>
        <taxon>Teleostei</taxon>
        <taxon>Clupei</taxon>
        <taxon>Clupeiformes</taxon>
        <taxon>Clupeoidei</taxon>
        <taxon>Clupeidae</taxon>
        <taxon>Clupea</taxon>
    </lineage>
</organism>
<name>A0A8M1KXQ5_CLUHA</name>
<dbReference type="GeneID" id="105904559"/>
<comment type="cofactor">
    <cofactor evidence="1">
        <name>Ca(2+)</name>
        <dbReference type="ChEBI" id="CHEBI:29108"/>
    </cofactor>
</comment>